<evidence type="ECO:0000313" key="2">
    <source>
        <dbReference type="EMBL" id="GAA2234059.1"/>
    </source>
</evidence>
<evidence type="ECO:0000313" key="3">
    <source>
        <dbReference type="Proteomes" id="UP001500305"/>
    </source>
</evidence>
<dbReference type="Proteomes" id="UP001500305">
    <property type="component" value="Unassembled WGS sequence"/>
</dbReference>
<dbReference type="EMBL" id="BAAATR010000004">
    <property type="protein sequence ID" value="GAA2234059.1"/>
    <property type="molecule type" value="Genomic_DNA"/>
</dbReference>
<keyword evidence="3" id="KW-1185">Reference proteome</keyword>
<evidence type="ECO:0000256" key="1">
    <source>
        <dbReference type="SAM" id="SignalP"/>
    </source>
</evidence>
<dbReference type="SUPFAM" id="SSF53474">
    <property type="entry name" value="alpha/beta-Hydrolases"/>
    <property type="match status" value="1"/>
</dbReference>
<comment type="caution">
    <text evidence="2">The sequence shown here is derived from an EMBL/GenBank/DDBJ whole genome shotgun (WGS) entry which is preliminary data.</text>
</comment>
<dbReference type="Pfam" id="PF01674">
    <property type="entry name" value="Lipase_2"/>
    <property type="match status" value="1"/>
</dbReference>
<dbReference type="InterPro" id="IPR029058">
    <property type="entry name" value="AB_hydrolase_fold"/>
</dbReference>
<accession>A0ABN3DKM0</accession>
<dbReference type="PANTHER" id="PTHR32015">
    <property type="entry name" value="FASTING INDUCED LIPASE"/>
    <property type="match status" value="1"/>
</dbReference>
<reference evidence="2 3" key="1">
    <citation type="journal article" date="2019" name="Int. J. Syst. Evol. Microbiol.">
        <title>The Global Catalogue of Microorganisms (GCM) 10K type strain sequencing project: providing services to taxonomists for standard genome sequencing and annotation.</title>
        <authorList>
            <consortium name="The Broad Institute Genomics Platform"/>
            <consortium name="The Broad Institute Genome Sequencing Center for Infectious Disease"/>
            <person name="Wu L."/>
            <person name="Ma J."/>
        </authorList>
    </citation>
    <scope>NUCLEOTIDE SEQUENCE [LARGE SCALE GENOMIC DNA]</scope>
    <source>
        <strain evidence="2 3">JCM 7356</strain>
    </source>
</reference>
<keyword evidence="1" id="KW-0732">Signal</keyword>
<dbReference type="InterPro" id="IPR002918">
    <property type="entry name" value="Lipase_EstA/Esterase_EstB"/>
</dbReference>
<dbReference type="PANTHER" id="PTHR32015:SF1">
    <property type="entry name" value="LIPASE"/>
    <property type="match status" value="1"/>
</dbReference>
<dbReference type="Gene3D" id="3.40.50.1820">
    <property type="entry name" value="alpha/beta hydrolase"/>
    <property type="match status" value="1"/>
</dbReference>
<gene>
    <name evidence="2" type="ORF">GCM10010430_13480</name>
</gene>
<protein>
    <submittedName>
        <fullName evidence="2">Alpha/beta fold hydrolase</fullName>
    </submittedName>
</protein>
<dbReference type="GO" id="GO:0016787">
    <property type="term" value="F:hydrolase activity"/>
    <property type="evidence" value="ECO:0007669"/>
    <property type="project" value="UniProtKB-KW"/>
</dbReference>
<proteinExistence type="predicted"/>
<sequence>MPATPTHSTLPGHRRLASLAAGCALLAAALAGAGPAGAATSANTPVPRTDPVTAAQALAAPGVPGANDWSCKPSPAHPRPVVLVHGTFAHGSVNWDTVAPALAGDGTCVFVLTYGAMPGVPVLRAIAPVADSAQQLSVFVDGVLAATGAGQVDIVGHSQGGGLMPRYYLKFDGGAAKVHTLVGLAPSNHGTTLDGLVTLAKSFPGALDLVGAACPACTDQVVGSDLLSRLNAGGDTLPGVTYWAIATRYDEVVTPYRTQFLSGPDVHDVTVQDLCPTNIPGHVLMAVDPVVLHEVRHALDPAHVGEADCWANLTG</sequence>
<dbReference type="RefSeq" id="WP_344635290.1">
    <property type="nucleotide sequence ID" value="NZ_BAAATR010000004.1"/>
</dbReference>
<name>A0ABN3DKM0_9ACTN</name>
<keyword evidence="2" id="KW-0378">Hydrolase</keyword>
<organism evidence="2 3">
    <name type="scientific">Kitasatospora cystarginea</name>
    <dbReference type="NCBI Taxonomy" id="58350"/>
    <lineage>
        <taxon>Bacteria</taxon>
        <taxon>Bacillati</taxon>
        <taxon>Actinomycetota</taxon>
        <taxon>Actinomycetes</taxon>
        <taxon>Kitasatosporales</taxon>
        <taxon>Streptomycetaceae</taxon>
        <taxon>Kitasatospora</taxon>
    </lineage>
</organism>
<feature type="signal peptide" evidence="1">
    <location>
        <begin position="1"/>
        <end position="38"/>
    </location>
</feature>
<feature type="chain" id="PRO_5046412473" evidence="1">
    <location>
        <begin position="39"/>
        <end position="315"/>
    </location>
</feature>